<evidence type="ECO:0000259" key="10">
    <source>
        <dbReference type="PROSITE" id="PS50937"/>
    </source>
</evidence>
<keyword evidence="7 9" id="KW-0472">Membrane</keyword>
<keyword evidence="2" id="KW-0678">Repressor</keyword>
<reference evidence="11" key="1">
    <citation type="submission" date="2020-10" db="EMBL/GenBank/DDBJ databases">
        <authorList>
            <person name="Gilroy R."/>
        </authorList>
    </citation>
    <scope>NUCLEOTIDE SEQUENCE</scope>
    <source>
        <strain evidence="11">ChiHjej9B8-7071</strain>
    </source>
</reference>
<dbReference type="EMBL" id="DVGD01000215">
    <property type="protein sequence ID" value="HIR10063.1"/>
    <property type="molecule type" value="Genomic_DNA"/>
</dbReference>
<dbReference type="SUPFAM" id="SSF46955">
    <property type="entry name" value="Putative DNA-binding domain"/>
    <property type="match status" value="1"/>
</dbReference>
<organism evidence="11 12">
    <name type="scientific">Candidatus Avoscillospira stercoripullorum</name>
    <dbReference type="NCBI Taxonomy" id="2840709"/>
    <lineage>
        <taxon>Bacteria</taxon>
        <taxon>Bacillati</taxon>
        <taxon>Bacillota</taxon>
        <taxon>Clostridia</taxon>
        <taxon>Eubacteriales</taxon>
        <taxon>Oscillospiraceae</taxon>
        <taxon>Oscillospiraceae incertae sedis</taxon>
        <taxon>Candidatus Avoscillospira</taxon>
    </lineage>
</organism>
<dbReference type="Gene3D" id="1.10.1660.10">
    <property type="match status" value="1"/>
</dbReference>
<keyword evidence="8" id="KW-0804">Transcription</keyword>
<sequence length="472" mass="53596">MTIQEVEARTGLPRATVRYYEREGLLSPQRLENGYRDYSEDNIATLFRIKLLRELGIALEDIRALQRGEAELPDTLHRRLQTLSLERDDVASAMSTCQAIWEAGTTYDTLDGEAYLNRAAWTKAPVLDAPPRIYCPWRRYLARMLDAQLCFLLLFALATLGFHWNIADGGRLGCFILSFLALGLMLLLEPLMLHCFGTTPGKAILGLRVERLDGGRLTYSEAQSRTGQALWRGMGWNLPVLNWIRLYRSYVAHGREGEMSWDRESDFHVEAKPGAWWRNGLYVAAWAAILALIFVFSVMAGFPPHYDQLTPAEYAENYNFLAEFYGDPRYHLDEAGQWDVPNPLAVSYTDIWAYNTPVVEFETDDGSVTALRAQWDFAGESWGARWPDDVMAAMTMAFAAGEGTWSDYWGKLPLYQVLVEKEPFESAERSAFGLQLQWDVVREGYARAGDMLYPEDGSAAHCTVIFTVRPLQ</sequence>
<evidence type="ECO:0000313" key="12">
    <source>
        <dbReference type="Proteomes" id="UP000824258"/>
    </source>
</evidence>
<dbReference type="Pfam" id="PF13411">
    <property type="entry name" value="MerR_1"/>
    <property type="match status" value="1"/>
</dbReference>
<dbReference type="InterPro" id="IPR010432">
    <property type="entry name" value="RDD"/>
</dbReference>
<evidence type="ECO:0000256" key="3">
    <source>
        <dbReference type="ARBA" id="ARBA00022692"/>
    </source>
</evidence>
<keyword evidence="6" id="KW-0238">DNA-binding</keyword>
<evidence type="ECO:0000256" key="7">
    <source>
        <dbReference type="ARBA" id="ARBA00023136"/>
    </source>
</evidence>
<evidence type="ECO:0000256" key="1">
    <source>
        <dbReference type="ARBA" id="ARBA00004141"/>
    </source>
</evidence>
<dbReference type="InterPro" id="IPR009061">
    <property type="entry name" value="DNA-bd_dom_put_sf"/>
</dbReference>
<evidence type="ECO:0000256" key="8">
    <source>
        <dbReference type="ARBA" id="ARBA00023163"/>
    </source>
</evidence>
<proteinExistence type="predicted"/>
<dbReference type="SMART" id="SM00422">
    <property type="entry name" value="HTH_MERR"/>
    <property type="match status" value="1"/>
</dbReference>
<gene>
    <name evidence="11" type="ORF">IAA70_06645</name>
</gene>
<name>A0A9D1A8U4_9FIRM</name>
<accession>A0A9D1A8U4</accession>
<keyword evidence="4 9" id="KW-1133">Transmembrane helix</keyword>
<keyword evidence="3 9" id="KW-0812">Transmembrane</keyword>
<keyword evidence="5" id="KW-0805">Transcription regulation</keyword>
<dbReference type="InterPro" id="IPR047057">
    <property type="entry name" value="MerR_fam"/>
</dbReference>
<feature type="domain" description="HTH merR-type" evidence="10">
    <location>
        <begin position="1"/>
        <end position="68"/>
    </location>
</feature>
<evidence type="ECO:0000256" key="9">
    <source>
        <dbReference type="SAM" id="Phobius"/>
    </source>
</evidence>
<evidence type="ECO:0000256" key="5">
    <source>
        <dbReference type="ARBA" id="ARBA00023015"/>
    </source>
</evidence>
<evidence type="ECO:0000313" key="11">
    <source>
        <dbReference type="EMBL" id="HIR10063.1"/>
    </source>
</evidence>
<dbReference type="GO" id="GO:0003677">
    <property type="term" value="F:DNA binding"/>
    <property type="evidence" value="ECO:0007669"/>
    <property type="project" value="UniProtKB-KW"/>
</dbReference>
<dbReference type="InterPro" id="IPR000551">
    <property type="entry name" value="MerR-type_HTH_dom"/>
</dbReference>
<feature type="transmembrane region" description="Helical" evidence="9">
    <location>
        <begin position="281"/>
        <end position="302"/>
    </location>
</feature>
<dbReference type="Proteomes" id="UP000824258">
    <property type="component" value="Unassembled WGS sequence"/>
</dbReference>
<evidence type="ECO:0000256" key="6">
    <source>
        <dbReference type="ARBA" id="ARBA00023125"/>
    </source>
</evidence>
<dbReference type="GO" id="GO:0003700">
    <property type="term" value="F:DNA-binding transcription factor activity"/>
    <property type="evidence" value="ECO:0007669"/>
    <property type="project" value="InterPro"/>
</dbReference>
<dbReference type="CDD" id="cd00592">
    <property type="entry name" value="HTH_MerR-like"/>
    <property type="match status" value="1"/>
</dbReference>
<dbReference type="GO" id="GO:0016020">
    <property type="term" value="C:membrane"/>
    <property type="evidence" value="ECO:0007669"/>
    <property type="project" value="UniProtKB-SubCell"/>
</dbReference>
<dbReference type="Pfam" id="PF06271">
    <property type="entry name" value="RDD"/>
    <property type="match status" value="1"/>
</dbReference>
<feature type="transmembrane region" description="Helical" evidence="9">
    <location>
        <begin position="170"/>
        <end position="188"/>
    </location>
</feature>
<comment type="subcellular location">
    <subcellularLocation>
        <location evidence="1">Membrane</location>
        <topology evidence="1">Multi-pass membrane protein</topology>
    </subcellularLocation>
</comment>
<reference evidence="11" key="2">
    <citation type="journal article" date="2021" name="PeerJ">
        <title>Extensive microbial diversity within the chicken gut microbiome revealed by metagenomics and culture.</title>
        <authorList>
            <person name="Gilroy R."/>
            <person name="Ravi A."/>
            <person name="Getino M."/>
            <person name="Pursley I."/>
            <person name="Horton D.L."/>
            <person name="Alikhan N.F."/>
            <person name="Baker D."/>
            <person name="Gharbi K."/>
            <person name="Hall N."/>
            <person name="Watson M."/>
            <person name="Adriaenssens E.M."/>
            <person name="Foster-Nyarko E."/>
            <person name="Jarju S."/>
            <person name="Secka A."/>
            <person name="Antonio M."/>
            <person name="Oren A."/>
            <person name="Chaudhuri R.R."/>
            <person name="La Ragione R."/>
            <person name="Hildebrand F."/>
            <person name="Pallen M.J."/>
        </authorList>
    </citation>
    <scope>NUCLEOTIDE SEQUENCE</scope>
    <source>
        <strain evidence="11">ChiHjej9B8-7071</strain>
    </source>
</reference>
<evidence type="ECO:0000256" key="4">
    <source>
        <dbReference type="ARBA" id="ARBA00022989"/>
    </source>
</evidence>
<comment type="caution">
    <text evidence="11">The sequence shown here is derived from an EMBL/GenBank/DDBJ whole genome shotgun (WGS) entry which is preliminary data.</text>
</comment>
<evidence type="ECO:0000256" key="2">
    <source>
        <dbReference type="ARBA" id="ARBA00022491"/>
    </source>
</evidence>
<dbReference type="PROSITE" id="PS50937">
    <property type="entry name" value="HTH_MERR_2"/>
    <property type="match status" value="1"/>
</dbReference>
<dbReference type="AlphaFoldDB" id="A0A9D1A8U4"/>
<feature type="transmembrane region" description="Helical" evidence="9">
    <location>
        <begin position="147"/>
        <end position="164"/>
    </location>
</feature>
<dbReference type="PANTHER" id="PTHR30204:SF69">
    <property type="entry name" value="MERR-FAMILY TRANSCRIPTIONAL REGULATOR"/>
    <property type="match status" value="1"/>
</dbReference>
<dbReference type="PANTHER" id="PTHR30204">
    <property type="entry name" value="REDOX-CYCLING DRUG-SENSING TRANSCRIPTIONAL ACTIVATOR SOXR"/>
    <property type="match status" value="1"/>
</dbReference>
<protein>
    <submittedName>
        <fullName evidence="11">MerR family transcriptional regulator</fullName>
    </submittedName>
</protein>